<protein>
    <submittedName>
        <fullName evidence="8">Cadherin domain-containing protein</fullName>
    </submittedName>
</protein>
<dbReference type="Pfam" id="PF00028">
    <property type="entry name" value="Cadherin"/>
    <property type="match status" value="1"/>
</dbReference>
<evidence type="ECO:0000256" key="1">
    <source>
        <dbReference type="ARBA" id="ARBA00004613"/>
    </source>
</evidence>
<dbReference type="Pfam" id="PF17210">
    <property type="entry name" value="SdrD_B"/>
    <property type="match status" value="1"/>
</dbReference>
<dbReference type="EMBL" id="JAMQBK010000060">
    <property type="protein sequence ID" value="MCM2373178.1"/>
    <property type="molecule type" value="Genomic_DNA"/>
</dbReference>
<evidence type="ECO:0000313" key="9">
    <source>
        <dbReference type="Proteomes" id="UP001202961"/>
    </source>
</evidence>
<comment type="caution">
    <text evidence="8">The sequence shown here is derived from an EMBL/GenBank/DDBJ whole genome shotgun (WGS) entry which is preliminary data.</text>
</comment>
<dbReference type="InterPro" id="IPR033764">
    <property type="entry name" value="Sdr_B"/>
</dbReference>
<evidence type="ECO:0000313" key="8">
    <source>
        <dbReference type="EMBL" id="MCM2373178.1"/>
    </source>
</evidence>
<feature type="domain" description="Cadherin" evidence="7">
    <location>
        <begin position="1552"/>
        <end position="1664"/>
    </location>
</feature>
<feature type="domain" description="Cadherin" evidence="7">
    <location>
        <begin position="1123"/>
        <end position="1225"/>
    </location>
</feature>
<accession>A0ABT0U9V6</accession>
<evidence type="ECO:0000256" key="5">
    <source>
        <dbReference type="ARBA" id="ARBA00022989"/>
    </source>
</evidence>
<sequence length="1906" mass="205170">MKRFKSNSLRDWWVGDRTTQNAALSSTSQRRRNLARALGRTNRPHGEKRRVQVEKLEARNLLAVVSGDVYVDANQDGLRQDDEVGAADVRVYLDQNANGQLDDGEVSTRTDGDGLYSFPTVVSGTYEVRLEPPPGFVQTAPALTFGWNDTVVEDRNGEFYRAAQLFQVDSEGKIDTIGQPTRSRMDGLVRVRDDSLIGVDTRTNEVFQVNPYTGERIRIAESNLDIIGGLAYDRVGNTVYTLVRDDAGSSTRTLARLDINTGQATLIGGGYAGLNTVSDLLFDSKTRRVIGFDNKDDEFFAFDLNGAGRTLARSVTTEVDPDTGQTIRTGEIDSDSMALATAEQLVGVLPDGPVATSTYVWMFDADDNGRTSTLLVEIPDAVPNIVETAIVMSSINVSEPVRPVALTRSAVGNNPRSVTLTRFESLSSIDFGIAPDVIGFRLTPSNPVTGPGALSQSGVTVVGGAIGSDFVELTLNRQPASDVILDLNLSGSLGGDPGAVLDVSRFTFTPDDWHVPRRVMLSPDPSNPVAVITPSVLTASVDVANSDAAWQNLADQTLPVRTLPEIDPDQFTTPVISEILVDGYLSSAVSQTTDQYIELRGQPNEVLPAGTYFVVIEEGSSRVGEVNTVIDLSGQSFGQNGFLVLLQAGHSHNVAFGANVLESDQSGFNGLPGGIFTSSQSDGSLDTFFSDASYFLIQSDTAPVVGDDIDTNNDGFIDSTSSAANWDTYDAVGMHYFSFFDASFAPIVFVETFSNHHPVVTQNSRGQTIVSTDGYGYVGRIGDSIGSDYEDWVFGTIQKVAPGFWGGESDPAGLLEFHDEEISYPALFDHALDHIGESNFVGGVRGQITLLPSAGDILNGIPADTRLPAEGVTVFVDTNGNGVRDDLVKVLEPNDVVQPFDGANPLATDSDYPLTQEFDGVTISWDRASGVFVTDDIVAARQRVSSQVVGNRIFAAGPFDTFFSSSDTLRFDFFQPIRSASIDVINWSSSEFSTVFGRIDAYNAKGELVASSRSSGVTGTRRSTVTVSAPGEQIVRLQAYGDNASVSFDTLRYVQPEAAAVTDENGIFEISGLFPGSYELAVSGTVEVSNLITEATIPFDISKYDNYFFESEFRPNTIPTMPSGADVIFTIDENPPIGSVIAKVDAFDADNAGLSYEFIGGDSTGLELVTLPDFTAEIRVGEGADLNFEADTERVLRVRATDSYGASVTARITLQLRDINEAPVVPPNEFAVPEGAIAGPVTGTVIGRIDAVDPDAGSSQQLTYTIIPSTPENPFERDASPFFSVNETTGVVRLIAPLDFETTDFLVLRVQVNDNNSTPGQTPGIAIVEKIIRISDENDAPQIVTKSFDVAESATGELFTLEVSDPDEGQSHRFELIEPNAFLQLSPAGVVSLKPGKKLDFETLPLIQLMVSVSDNGSPVMATRAVIRVNVQDVNEPAVLSRNDNRNSPASENQPGLLIATLSLVDPEGSDSDYSFGSVSGQHAELFDFSPATGELRLAEGVTLDYEAAEFHDLSFEIIDNTGQLATSTQTFRVYVNNVNEPAFVITDRIFVSEVPRPGDRVGRIRVGDPDVGIPGTQLSIELVGGTAQAFFEFESAANSPGKPLSAIDPFTLKVRGDFDLAAFRAIDPANVTLQVRVSDGNSSTIEPINVKVELNEVNEPPVLDTNVLSSVFANKRITIGSKFELQIPDNIATDPEGENFLLRVGKRVRDASGNFVLDEDQKVKLELPAWLTFDPETRTLVGRPGAEVKQENLELTIRALEFGPFRLSNDYDFQLEVSALSNPRDAHDVNDDGVTSAVDALRIINFLIENGGQTASSSRLTDSLVYLDVSGDGIVTSLDALQVINKLNRSSRSASSAASNASGESVEQAELAVASLVDDQGTWSTEDQRRRENAVDQVLGESSLF</sequence>
<evidence type="ECO:0000256" key="3">
    <source>
        <dbReference type="ARBA" id="ARBA00022692"/>
    </source>
</evidence>
<keyword evidence="5" id="KW-0472">Membrane</keyword>
<dbReference type="Gene3D" id="1.10.1330.10">
    <property type="entry name" value="Dockerin domain"/>
    <property type="match status" value="1"/>
</dbReference>
<dbReference type="InterPro" id="IPR015919">
    <property type="entry name" value="Cadherin-like_sf"/>
</dbReference>
<dbReference type="SUPFAM" id="SSF117074">
    <property type="entry name" value="Hypothetical protein PA1324"/>
    <property type="match status" value="2"/>
</dbReference>
<proteinExistence type="predicted"/>
<evidence type="ECO:0000256" key="6">
    <source>
        <dbReference type="SAM" id="MobiDB-lite"/>
    </source>
</evidence>
<dbReference type="InterPro" id="IPR036439">
    <property type="entry name" value="Dockerin_dom_sf"/>
</dbReference>
<keyword evidence="2" id="KW-0964">Secreted</keyword>
<name>A0ABT0U9V6_9BACT</name>
<dbReference type="CDD" id="cd11304">
    <property type="entry name" value="Cadherin_repeat"/>
    <property type="match status" value="5"/>
</dbReference>
<evidence type="ECO:0000256" key="2">
    <source>
        <dbReference type="ARBA" id="ARBA00022525"/>
    </source>
</evidence>
<dbReference type="RefSeq" id="WP_250930827.1">
    <property type="nucleotide sequence ID" value="NZ_JAMQBK010000060.1"/>
</dbReference>
<dbReference type="InterPro" id="IPR002105">
    <property type="entry name" value="Dockerin_1_rpt"/>
</dbReference>
<dbReference type="PANTHER" id="PTHR24026:SF126">
    <property type="entry name" value="PROTOCADHERIN FAT 4"/>
    <property type="match status" value="1"/>
</dbReference>
<dbReference type="SUPFAM" id="SSF63825">
    <property type="entry name" value="YWTD domain"/>
    <property type="match status" value="1"/>
</dbReference>
<feature type="domain" description="Cadherin" evidence="7">
    <location>
        <begin position="1224"/>
        <end position="1343"/>
    </location>
</feature>
<feature type="domain" description="Cadherin" evidence="7">
    <location>
        <begin position="1455"/>
        <end position="1544"/>
    </location>
</feature>
<gene>
    <name evidence="8" type="ORF">NB063_21415</name>
</gene>
<dbReference type="SUPFAM" id="SSF49313">
    <property type="entry name" value="Cadherin-like"/>
    <property type="match status" value="5"/>
</dbReference>
<keyword evidence="4" id="KW-0732">Signal</keyword>
<comment type="subcellular location">
    <subcellularLocation>
        <location evidence="1">Secreted</location>
    </subcellularLocation>
</comment>
<dbReference type="Pfam" id="PF00404">
    <property type="entry name" value="Dockerin_1"/>
    <property type="match status" value="1"/>
</dbReference>
<keyword evidence="5" id="KW-1133">Transmembrane helix</keyword>
<reference evidence="8 9" key="1">
    <citation type="journal article" date="2022" name="Syst. Appl. Microbiol.">
        <title>Rhodopirellula aestuarii sp. nov., a novel member of the genus Rhodopirellula isolated from brackish sediments collected in the Tagus River estuary, Portugal.</title>
        <authorList>
            <person name="Vitorino I.R."/>
            <person name="Klimek D."/>
            <person name="Calusinska M."/>
            <person name="Lobo-da-Cunha A."/>
            <person name="Vasconcelos V."/>
            <person name="Lage O.M."/>
        </authorList>
    </citation>
    <scope>NUCLEOTIDE SEQUENCE [LARGE SCALE GENOMIC DNA]</scope>
    <source>
        <strain evidence="8 9">ICT_H3.1</strain>
    </source>
</reference>
<dbReference type="InterPro" id="IPR013783">
    <property type="entry name" value="Ig-like_fold"/>
</dbReference>
<feature type="region of interest" description="Disordered" evidence="6">
    <location>
        <begin position="1882"/>
        <end position="1906"/>
    </location>
</feature>
<dbReference type="SUPFAM" id="SSF63446">
    <property type="entry name" value="Type I dockerin domain"/>
    <property type="match status" value="1"/>
</dbReference>
<organism evidence="8 9">
    <name type="scientific">Aporhodopirellula aestuarii</name>
    <dbReference type="NCBI Taxonomy" id="2950107"/>
    <lineage>
        <taxon>Bacteria</taxon>
        <taxon>Pseudomonadati</taxon>
        <taxon>Planctomycetota</taxon>
        <taxon>Planctomycetia</taxon>
        <taxon>Pirellulales</taxon>
        <taxon>Pirellulaceae</taxon>
        <taxon>Aporhodopirellula</taxon>
    </lineage>
</organism>
<dbReference type="Gene3D" id="2.60.40.10">
    <property type="entry name" value="Immunoglobulins"/>
    <property type="match status" value="2"/>
</dbReference>
<dbReference type="Gene3D" id="2.60.40.60">
    <property type="entry name" value="Cadherins"/>
    <property type="match status" value="4"/>
</dbReference>
<dbReference type="PROSITE" id="PS50268">
    <property type="entry name" value="CADHERIN_2"/>
    <property type="match status" value="5"/>
</dbReference>
<dbReference type="Proteomes" id="UP001202961">
    <property type="component" value="Unassembled WGS sequence"/>
</dbReference>
<keyword evidence="3" id="KW-0812">Transmembrane</keyword>
<dbReference type="PRINTS" id="PR00205">
    <property type="entry name" value="CADHERIN"/>
</dbReference>
<dbReference type="SMART" id="SM00112">
    <property type="entry name" value="CA"/>
    <property type="match status" value="4"/>
</dbReference>
<dbReference type="InterPro" id="IPR002126">
    <property type="entry name" value="Cadherin-like_dom"/>
</dbReference>
<evidence type="ECO:0000256" key="4">
    <source>
        <dbReference type="ARBA" id="ARBA00022729"/>
    </source>
</evidence>
<feature type="domain" description="Cadherin" evidence="7">
    <location>
        <begin position="1342"/>
        <end position="1439"/>
    </location>
</feature>
<evidence type="ECO:0000259" key="7">
    <source>
        <dbReference type="PROSITE" id="PS50268"/>
    </source>
</evidence>
<dbReference type="PANTHER" id="PTHR24026">
    <property type="entry name" value="FAT ATYPICAL CADHERIN-RELATED"/>
    <property type="match status" value="1"/>
</dbReference>
<keyword evidence="9" id="KW-1185">Reference proteome</keyword>